<gene>
    <name evidence="4" type="ORF">FCL38_07555</name>
    <name evidence="3" type="ORF">FHS02_001909</name>
</gene>
<keyword evidence="3" id="KW-0413">Isomerase</keyword>
<evidence type="ECO:0000256" key="1">
    <source>
        <dbReference type="SAM" id="SignalP"/>
    </source>
</evidence>
<dbReference type="SUPFAM" id="SSF51658">
    <property type="entry name" value="Xylose isomerase-like"/>
    <property type="match status" value="1"/>
</dbReference>
<evidence type="ECO:0000313" key="5">
    <source>
        <dbReference type="Proteomes" id="UP000298763"/>
    </source>
</evidence>
<evidence type="ECO:0000313" key="4">
    <source>
        <dbReference type="EMBL" id="QCP10298.1"/>
    </source>
</evidence>
<dbReference type="Gene3D" id="3.20.20.150">
    <property type="entry name" value="Divalent-metal-dependent TIM barrel enzymes"/>
    <property type="match status" value="1"/>
</dbReference>
<dbReference type="Pfam" id="PF01261">
    <property type="entry name" value="AP_endonuc_2"/>
    <property type="match status" value="1"/>
</dbReference>
<feature type="chain" id="PRO_5044607295" evidence="1">
    <location>
        <begin position="29"/>
        <end position="286"/>
    </location>
</feature>
<dbReference type="GO" id="GO:0016853">
    <property type="term" value="F:isomerase activity"/>
    <property type="evidence" value="ECO:0007669"/>
    <property type="project" value="UniProtKB-KW"/>
</dbReference>
<organism evidence="3 6">
    <name type="scientific">Pseudoduganella umbonata</name>
    <dbReference type="NCBI Taxonomy" id="864828"/>
    <lineage>
        <taxon>Bacteria</taxon>
        <taxon>Pseudomonadati</taxon>
        <taxon>Pseudomonadota</taxon>
        <taxon>Betaproteobacteria</taxon>
        <taxon>Burkholderiales</taxon>
        <taxon>Oxalobacteraceae</taxon>
        <taxon>Telluria group</taxon>
        <taxon>Pseudoduganella</taxon>
    </lineage>
</organism>
<reference evidence="4 5" key="1">
    <citation type="submission" date="2019-05" db="EMBL/GenBank/DDBJ databases">
        <title>Draft Genome Sequences of Six Type Strains of the Genus Massilia.</title>
        <authorList>
            <person name="Miess H."/>
            <person name="Frediansyhah A."/>
            <person name="Gross H."/>
        </authorList>
    </citation>
    <scope>NUCLEOTIDE SEQUENCE [LARGE SCALE GENOMIC DNA]</scope>
    <source>
        <strain evidence="4 5">DSMZ 26121</strain>
    </source>
</reference>
<dbReference type="InterPro" id="IPR050312">
    <property type="entry name" value="IolE/XylAMocC-like"/>
</dbReference>
<protein>
    <submittedName>
        <fullName evidence="3">Sugar phosphate isomerase/epimerase</fullName>
    </submittedName>
</protein>
<name>A0A4P8HPA4_9BURK</name>
<dbReference type="Proteomes" id="UP000584325">
    <property type="component" value="Unassembled WGS sequence"/>
</dbReference>
<evidence type="ECO:0000313" key="6">
    <source>
        <dbReference type="Proteomes" id="UP000584325"/>
    </source>
</evidence>
<keyword evidence="1" id="KW-0732">Signal</keyword>
<dbReference type="OrthoDB" id="6258928at2"/>
<dbReference type="InterPro" id="IPR013022">
    <property type="entry name" value="Xyl_isomerase-like_TIM-brl"/>
</dbReference>
<feature type="domain" description="Xylose isomerase-like TIM barrel" evidence="2">
    <location>
        <begin position="53"/>
        <end position="265"/>
    </location>
</feature>
<dbReference type="RefSeq" id="WP_137313182.1">
    <property type="nucleotide sequence ID" value="NZ_CP040017.1"/>
</dbReference>
<dbReference type="EMBL" id="JACHXS010000003">
    <property type="protein sequence ID" value="MBB3221102.1"/>
    <property type="molecule type" value="Genomic_DNA"/>
</dbReference>
<dbReference type="Proteomes" id="UP000298763">
    <property type="component" value="Chromosome"/>
</dbReference>
<evidence type="ECO:0000313" key="3">
    <source>
        <dbReference type="EMBL" id="MBB3221102.1"/>
    </source>
</evidence>
<dbReference type="InterPro" id="IPR036237">
    <property type="entry name" value="Xyl_isomerase-like_sf"/>
</dbReference>
<sequence>MKTMQTMKLAALMALSAATLGNVAMAQAAQPRLGVQLWSVKDEIKQDFEGTLAKIGKLGFQGVEFAGEFGPYKDNPGGLKAFLDKNKLQCAGAHMHFDALADAKFEATTAFYKTLGCSNLVISMDARGKTTAGSAEMSKQLTALSGKLAGKGMRIGYHNHAEEFAGAVGSTPWDVIAKNTPKASIMQQDVGWTTYAGKDPVAYVQAYPGRTTTTHFKAKLAEGAAGTPIIGQDKTDWAGLARAVRQVGGTDWIIIEQEEYPNGMGQLETVAASLKGLQAVLAKLPK</sequence>
<reference evidence="3 6" key="2">
    <citation type="submission" date="2020-08" db="EMBL/GenBank/DDBJ databases">
        <title>Genomic Encyclopedia of Type Strains, Phase III (KMG-III): the genomes of soil and plant-associated and newly described type strains.</title>
        <authorList>
            <person name="Whitman W."/>
        </authorList>
    </citation>
    <scope>NUCLEOTIDE SEQUENCE [LARGE SCALE GENOMIC DNA]</scope>
    <source>
        <strain evidence="3 6">CECT 7753</strain>
    </source>
</reference>
<dbReference type="PANTHER" id="PTHR12110:SF41">
    <property type="entry name" value="INOSOSE DEHYDRATASE"/>
    <property type="match status" value="1"/>
</dbReference>
<keyword evidence="5" id="KW-1185">Reference proteome</keyword>
<evidence type="ECO:0000259" key="2">
    <source>
        <dbReference type="Pfam" id="PF01261"/>
    </source>
</evidence>
<dbReference type="AlphaFoldDB" id="A0A4P8HPA4"/>
<proteinExistence type="predicted"/>
<accession>A0A4P8HPA4</accession>
<feature type="signal peptide" evidence="1">
    <location>
        <begin position="1"/>
        <end position="28"/>
    </location>
</feature>
<dbReference type="PANTHER" id="PTHR12110">
    <property type="entry name" value="HYDROXYPYRUVATE ISOMERASE"/>
    <property type="match status" value="1"/>
</dbReference>
<dbReference type="EMBL" id="CP040017">
    <property type="protein sequence ID" value="QCP10298.1"/>
    <property type="molecule type" value="Genomic_DNA"/>
</dbReference>